<sequence length="408" mass="47176">MQKFIHYLYFVVVGLAACQSPPKDRSIVVAFDVYCEMVANDAKPMSLHYPMEKAVLDEWWKEFVLVAKRYPVQLYRETDFPVTLLFPAKLTKGKTVVLIYRGKRLEQYQQLKADLKRYKGNDLAVREAFARRLGRLLGYSPQGVNMLLSKNADYRNLAFLGVTQQVTHLYYENVTEALQFYTHTLGLAKADSTKFWISADAAIELHPLNEHHPKGQTKSTAVAFLTDQLPDWYAHLQVNKVPIKYTYKPQEGGAHDGFVAIDPGGYLLEFEQFKQHPENELLMAVLAQAPRKTTRINQLNFYGAITWTYHQDLLKMQRFYEETLGYRLVADQGWTKIYQTSPTGFIGLVDEQRGMEDYADAKAIEIAWTVKNKAGFEAYAQQRLQSHQYQNKVFKGPEKYVYRLDYAK</sequence>
<dbReference type="PROSITE" id="PS51819">
    <property type="entry name" value="VOC"/>
    <property type="match status" value="1"/>
</dbReference>
<dbReference type="EMBL" id="AAWS01000025">
    <property type="protein sequence ID" value="EAY27222.1"/>
    <property type="molecule type" value="Genomic_DNA"/>
</dbReference>
<dbReference type="AlphaFoldDB" id="A1ZQR7"/>
<dbReference type="Pfam" id="PF00903">
    <property type="entry name" value="Glyoxalase"/>
    <property type="match status" value="1"/>
</dbReference>
<dbReference type="eggNOG" id="ENOG503323M">
    <property type="taxonomic scope" value="Bacteria"/>
</dbReference>
<dbReference type="PROSITE" id="PS51257">
    <property type="entry name" value="PROKAR_LIPOPROTEIN"/>
    <property type="match status" value="1"/>
</dbReference>
<accession>A1ZQR7</accession>
<keyword evidence="3" id="KW-1185">Reference proteome</keyword>
<dbReference type="RefSeq" id="WP_002699884.1">
    <property type="nucleotide sequence ID" value="NZ_AAWS01000025.1"/>
</dbReference>
<proteinExistence type="predicted"/>
<dbReference type="CDD" id="cd06587">
    <property type="entry name" value="VOC"/>
    <property type="match status" value="1"/>
</dbReference>
<protein>
    <submittedName>
        <fullName evidence="2">Glyoxalase family protein</fullName>
    </submittedName>
</protein>
<dbReference type="InterPro" id="IPR029068">
    <property type="entry name" value="Glyas_Bleomycin-R_OHBP_Dase"/>
</dbReference>
<dbReference type="InterPro" id="IPR004360">
    <property type="entry name" value="Glyas_Fos-R_dOase_dom"/>
</dbReference>
<dbReference type="Proteomes" id="UP000004095">
    <property type="component" value="Unassembled WGS sequence"/>
</dbReference>
<evidence type="ECO:0000313" key="3">
    <source>
        <dbReference type="Proteomes" id="UP000004095"/>
    </source>
</evidence>
<evidence type="ECO:0000313" key="2">
    <source>
        <dbReference type="EMBL" id="EAY27222.1"/>
    </source>
</evidence>
<dbReference type="OrthoDB" id="9796521at2"/>
<reference evidence="2 3" key="1">
    <citation type="submission" date="2007-01" db="EMBL/GenBank/DDBJ databases">
        <authorList>
            <person name="Haygood M."/>
            <person name="Podell S."/>
            <person name="Anderson C."/>
            <person name="Hopkinson B."/>
            <person name="Roe K."/>
            <person name="Barbeau K."/>
            <person name="Gaasterland T."/>
            <person name="Ferriera S."/>
            <person name="Johnson J."/>
            <person name="Kravitz S."/>
            <person name="Beeson K."/>
            <person name="Sutton G."/>
            <person name="Rogers Y.-H."/>
            <person name="Friedman R."/>
            <person name="Frazier M."/>
            <person name="Venter J.C."/>
        </authorList>
    </citation>
    <scope>NUCLEOTIDE SEQUENCE [LARGE SCALE GENOMIC DNA]</scope>
    <source>
        <strain evidence="2 3">ATCC 23134</strain>
    </source>
</reference>
<dbReference type="InterPro" id="IPR037523">
    <property type="entry name" value="VOC_core"/>
</dbReference>
<evidence type="ECO:0000259" key="1">
    <source>
        <dbReference type="PROSITE" id="PS51819"/>
    </source>
</evidence>
<comment type="caution">
    <text evidence="2">The sequence shown here is derived from an EMBL/GenBank/DDBJ whole genome shotgun (WGS) entry which is preliminary data.</text>
</comment>
<dbReference type="SUPFAM" id="SSF54593">
    <property type="entry name" value="Glyoxalase/Bleomycin resistance protein/Dihydroxybiphenyl dioxygenase"/>
    <property type="match status" value="1"/>
</dbReference>
<organism evidence="2 3">
    <name type="scientific">Microscilla marina ATCC 23134</name>
    <dbReference type="NCBI Taxonomy" id="313606"/>
    <lineage>
        <taxon>Bacteria</taxon>
        <taxon>Pseudomonadati</taxon>
        <taxon>Bacteroidota</taxon>
        <taxon>Cytophagia</taxon>
        <taxon>Cytophagales</taxon>
        <taxon>Microscillaceae</taxon>
        <taxon>Microscilla</taxon>
    </lineage>
</organism>
<gene>
    <name evidence="2" type="ORF">M23134_06532</name>
</gene>
<feature type="domain" description="VOC" evidence="1">
    <location>
        <begin position="161"/>
        <end position="273"/>
    </location>
</feature>
<dbReference type="Gene3D" id="3.10.180.10">
    <property type="entry name" value="2,3-Dihydroxybiphenyl 1,2-Dioxygenase, domain 1"/>
    <property type="match status" value="1"/>
</dbReference>
<name>A1ZQR7_MICM2</name>